<dbReference type="Pfam" id="PF06276">
    <property type="entry name" value="FhuF"/>
    <property type="match status" value="1"/>
</dbReference>
<dbReference type="InterPro" id="IPR007310">
    <property type="entry name" value="Aerobactin_biosyn_IucA/IucC_N"/>
</dbReference>
<gene>
    <name evidence="5" type="ORF">ERX27_08740</name>
</gene>
<dbReference type="GO" id="GO:0019290">
    <property type="term" value="P:siderophore biosynthetic process"/>
    <property type="evidence" value="ECO:0007669"/>
    <property type="project" value="InterPro"/>
</dbReference>
<evidence type="ECO:0000259" key="3">
    <source>
        <dbReference type="Pfam" id="PF04183"/>
    </source>
</evidence>
<feature type="domain" description="Aerobactin siderophore biosynthesis IucA/IucC-like C-terminal" evidence="4">
    <location>
        <begin position="373"/>
        <end position="521"/>
    </location>
</feature>
<dbReference type="PANTHER" id="PTHR34384:SF5">
    <property type="entry name" value="L-2,3-DIAMINOPROPANOATE--CITRATE LIGASE"/>
    <property type="match status" value="1"/>
</dbReference>
<accession>A0A4R6BBM6</accession>
<comment type="similarity">
    <text evidence="2">Belongs to the IucA/IucC family.</text>
</comment>
<comment type="pathway">
    <text evidence="1">Siderophore biosynthesis.</text>
</comment>
<keyword evidence="6" id="KW-1185">Reference proteome</keyword>
<evidence type="ECO:0000256" key="2">
    <source>
        <dbReference type="ARBA" id="ARBA00007832"/>
    </source>
</evidence>
<organism evidence="5 6">
    <name type="scientific">Macrococcus brunensis</name>
    <dbReference type="NCBI Taxonomy" id="198483"/>
    <lineage>
        <taxon>Bacteria</taxon>
        <taxon>Bacillati</taxon>
        <taxon>Bacillota</taxon>
        <taxon>Bacilli</taxon>
        <taxon>Bacillales</taxon>
        <taxon>Staphylococcaceae</taxon>
        <taxon>Macrococcus</taxon>
    </lineage>
</organism>
<evidence type="ECO:0000313" key="6">
    <source>
        <dbReference type="Proteomes" id="UP000295310"/>
    </source>
</evidence>
<comment type="caution">
    <text evidence="5">The sequence shown here is derived from an EMBL/GenBank/DDBJ whole genome shotgun (WGS) entry which is preliminary data.</text>
</comment>
<evidence type="ECO:0000259" key="4">
    <source>
        <dbReference type="Pfam" id="PF06276"/>
    </source>
</evidence>
<evidence type="ECO:0000256" key="1">
    <source>
        <dbReference type="ARBA" id="ARBA00004924"/>
    </source>
</evidence>
<reference evidence="5 6" key="1">
    <citation type="submission" date="2019-01" db="EMBL/GenBank/DDBJ databases">
        <title>Draft genome sequences of the type strains of six Macrococcus species.</title>
        <authorList>
            <person name="Mazhar S."/>
            <person name="Altermann E."/>
            <person name="Hill C."/>
            <person name="Mcauliffe O."/>
        </authorList>
    </citation>
    <scope>NUCLEOTIDE SEQUENCE [LARGE SCALE GENOMIC DNA]</scope>
    <source>
        <strain evidence="5 6">CCM4811</strain>
    </source>
</reference>
<feature type="domain" description="Aerobactin siderophore biosynthesis IucA/IucC N-terminal" evidence="3">
    <location>
        <begin position="127"/>
        <end position="350"/>
    </location>
</feature>
<evidence type="ECO:0000313" key="5">
    <source>
        <dbReference type="EMBL" id="TDL95230.1"/>
    </source>
</evidence>
<dbReference type="OrthoDB" id="495728at2"/>
<name>A0A4R6BBM6_9STAP</name>
<dbReference type="InterPro" id="IPR022770">
    <property type="entry name" value="IucA/IucC-like_C"/>
</dbReference>
<protein>
    <submittedName>
        <fullName evidence="5">Siderophore biosynthesis protein, IucA/IucC family</fullName>
    </submittedName>
</protein>
<sequence>MWQHKVRQEAARFSAEEINEGITEAIAITNEKLMMAIVREGLLSYTLSAEKWKFHLTGRHVFFYDPGTRSIESGHAIDALQLVHMLECHQTDELNWRTLMPEIENQLINQALSLIFCRHSPAAEHAYLKGEQLCLTGHNLHPCAKIRIEMPFDEVRKYAPEYNDAFQLNWLMVDRNLLFVDLDDKDYRKLIAFSGIEETIPEGWILVPVHPYQFKYVLPDIYSEEIKNGQIKLLPHIGGWVKSTSSFRTVCPLDSRYPVIKLPVDIQITSTKRSISRTTALNAKKVTDYIRTIYLRDAELNHISRPVYELGGVTMRKAAVPKQRNLSFLLRENISDSIDADELYCANCLFEQVGGRVPIAKQLIQSTGSSPIDWFEKYVELLATVTLKMMSLYGIGLEAHLQNISVAFNNGFPVSIYYRDWGGLRIDEVRARQLALEKGLTSATREEMYEKVQNTLISNHLSELVKFFVTLGYSEERLWQIVRKRIDDFYRMHPAVKDYEQLTAAVIYEKALLSMRLMPDRGDIYLEKDNPLNVYAYR</sequence>
<dbReference type="EMBL" id="SCWA01000016">
    <property type="protein sequence ID" value="TDL95230.1"/>
    <property type="molecule type" value="Genomic_DNA"/>
</dbReference>
<dbReference type="RefSeq" id="WP_133432460.1">
    <property type="nucleotide sequence ID" value="NZ_SCWA01000016.1"/>
</dbReference>
<dbReference type="Proteomes" id="UP000295310">
    <property type="component" value="Unassembled WGS sequence"/>
</dbReference>
<dbReference type="Pfam" id="PF04183">
    <property type="entry name" value="IucA_IucC"/>
    <property type="match status" value="1"/>
</dbReference>
<dbReference type="InterPro" id="IPR037455">
    <property type="entry name" value="LucA/IucC-like"/>
</dbReference>
<dbReference type="GO" id="GO:0016881">
    <property type="term" value="F:acid-amino acid ligase activity"/>
    <property type="evidence" value="ECO:0007669"/>
    <property type="project" value="UniProtKB-ARBA"/>
</dbReference>
<dbReference type="AlphaFoldDB" id="A0A4R6BBM6"/>
<proteinExistence type="inferred from homology"/>
<dbReference type="PANTHER" id="PTHR34384">
    <property type="entry name" value="L-2,3-DIAMINOPROPANOATE--CITRATE LIGASE"/>
    <property type="match status" value="1"/>
</dbReference>
<dbReference type="Gene3D" id="1.10.510.40">
    <property type="match status" value="1"/>
</dbReference>